<gene>
    <name evidence="1" type="ORF">BOLC8T49394H</name>
</gene>
<dbReference type="EMBL" id="LR031879">
    <property type="protein sequence ID" value="VDD56165.1"/>
    <property type="molecule type" value="Genomic_DNA"/>
</dbReference>
<name>A0A3P6GGM1_BRAOL</name>
<organism evidence="1">
    <name type="scientific">Brassica oleracea</name>
    <name type="common">Wild cabbage</name>
    <dbReference type="NCBI Taxonomy" id="3712"/>
    <lineage>
        <taxon>Eukaryota</taxon>
        <taxon>Viridiplantae</taxon>
        <taxon>Streptophyta</taxon>
        <taxon>Embryophyta</taxon>
        <taxon>Tracheophyta</taxon>
        <taxon>Spermatophyta</taxon>
        <taxon>Magnoliopsida</taxon>
        <taxon>eudicotyledons</taxon>
        <taxon>Gunneridae</taxon>
        <taxon>Pentapetalae</taxon>
        <taxon>rosids</taxon>
        <taxon>malvids</taxon>
        <taxon>Brassicales</taxon>
        <taxon>Brassicaceae</taxon>
        <taxon>Brassiceae</taxon>
        <taxon>Brassica</taxon>
    </lineage>
</organism>
<dbReference type="AlphaFoldDB" id="A0A3P6GGM1"/>
<protein>
    <submittedName>
        <fullName evidence="1">Uncharacterized protein</fullName>
    </submittedName>
</protein>
<accession>A0A3P6GGM1</accession>
<proteinExistence type="predicted"/>
<reference evidence="1" key="1">
    <citation type="submission" date="2018-11" db="EMBL/GenBank/DDBJ databases">
        <authorList>
            <consortium name="Genoscope - CEA"/>
            <person name="William W."/>
        </authorList>
    </citation>
    <scope>NUCLEOTIDE SEQUENCE</scope>
</reference>
<sequence length="60" mass="6924">MVCLSISFPETVALLCILNKSSGVARNQPPSFWANSFWFTESFNRDFFQTQHLSVIQMNH</sequence>
<evidence type="ECO:0000313" key="1">
    <source>
        <dbReference type="EMBL" id="VDD56165.1"/>
    </source>
</evidence>